<feature type="compositionally biased region" description="Basic and acidic residues" evidence="1">
    <location>
        <begin position="203"/>
        <end position="212"/>
    </location>
</feature>
<feature type="domain" description="PKD" evidence="2">
    <location>
        <begin position="281"/>
        <end position="321"/>
    </location>
</feature>
<dbReference type="RefSeq" id="WP_345373297.1">
    <property type="nucleotide sequence ID" value="NZ_BAABJX010000047.1"/>
</dbReference>
<sequence>MKRILLLFGTCVACLFFSVFGYSQEKKDFISNFGSDKSTLDITWYPKCENDIGTTAFKVKANFYYNIIYNCKTSYLTYYVYRNNTETVSSGYEIKGTIKNDNVGRSDYVTFDEQTISPFEPLKPGKYTILVTVTGYTDKEKKKSYDKKSTSFSFEVGNADDVNIIQDLPNEEGIVNASLGGHYSSVKWWKEVETEDPNPGDGDPDKPSIPRRYTEREYLEYDGNVEITETSEYHYLYNSNGCTQTGKVFIVTKLPTPSFSYTIQECSNGVAEVKLTPNNIFTGEFSEIPDNIDIRYTWDFGEGTVAEQTNGEVTHSYNIQGIVSKSFRPKLWVEYKLPQDSEYRKWEVPAAQTVQLCNCGQPELRPTITLDVSTNTLQARVNGSDSFGDLLWLNSNGEVVGESADLPITQNDRYTLMLCDDKYTRDVYIKGPELGIDVKSLDPSVNRLQLINSTQYIPDIAQFEWSIQKSSEEINTIEKWYDKAGTNGHTTLAGLAYEYDFKRNEVSEINGYDTYQVTLSYTDIKSQEASLVGNISATQSISKDIHIYGPDVTICQERIDDHSVDLITLQPAPGDHLEYLWMFKVEDPYYAHLGGFFLPISKESTLTATENGVYKVRVTDQYGYVMTSPEIKVIAKKPEVCFDYQMNCLYDISMINLTGPLPEGATFLWSTGADGNGDGQVDTSTARHPRFTFPETPASYTVNLTVEYPVEGCEGIEMETVSYQKSLQLGELPNVNDEVILNEEAESGLLSISATTYSDSRFLDAGLVQGATMSHPILETNPFVSGMEGVWHSAKTFSYYDGLDRNTQFSGNEIVKDLRQEGFFTATAFDWTSNGEETLDGWKNISSSTRYTPYGYEVESKDILGVYSAVLYGYSHLHPVAVAANAQYNEIAFCSFETGEGAGNLSFLHNEDYSEVVLHTIPVLRAEENYVELGILKSEFDQLSGAEFMISGTSRADENTFTVNQLSVQCTYGSESDSVTKLFLKGPGLQGVGTWKGELGYYSSKELVSDEQLLSRSDVKVHSGKHSLKVTASTPFVKQSDLHLIEGKRYMISLWVHVENIEETTFADDNRGIAVKSGNTTVLLEPVGEIIEGWQQVRGEFLSESTALELAFKTSGSMYVDDLRVFPSKGSLQTHVYDPSNYRLIATLDQNNYAAYYFYDAEGNLFLTKKETAEGVMTIQESRVHKSILANDNETNTENEAN</sequence>
<evidence type="ECO:0000313" key="3">
    <source>
        <dbReference type="EMBL" id="GAA4843324.1"/>
    </source>
</evidence>
<reference evidence="4" key="1">
    <citation type="journal article" date="2019" name="Int. J. Syst. Evol. Microbiol.">
        <title>The Global Catalogue of Microorganisms (GCM) 10K type strain sequencing project: providing services to taxonomists for standard genome sequencing and annotation.</title>
        <authorList>
            <consortium name="The Broad Institute Genomics Platform"/>
            <consortium name="The Broad Institute Genome Sequencing Center for Infectious Disease"/>
            <person name="Wu L."/>
            <person name="Ma J."/>
        </authorList>
    </citation>
    <scope>NUCLEOTIDE SEQUENCE [LARGE SCALE GENOMIC DNA]</scope>
    <source>
        <strain evidence="4">JCM 18326</strain>
    </source>
</reference>
<feature type="region of interest" description="Disordered" evidence="1">
    <location>
        <begin position="193"/>
        <end position="212"/>
    </location>
</feature>
<dbReference type="InterPro" id="IPR013783">
    <property type="entry name" value="Ig-like_fold"/>
</dbReference>
<dbReference type="InterPro" id="IPR035986">
    <property type="entry name" value="PKD_dom_sf"/>
</dbReference>
<evidence type="ECO:0000259" key="2">
    <source>
        <dbReference type="PROSITE" id="PS50093"/>
    </source>
</evidence>
<evidence type="ECO:0000256" key="1">
    <source>
        <dbReference type="SAM" id="MobiDB-lite"/>
    </source>
</evidence>
<dbReference type="PROSITE" id="PS50093">
    <property type="entry name" value="PKD"/>
    <property type="match status" value="1"/>
</dbReference>
<evidence type="ECO:0000313" key="4">
    <source>
        <dbReference type="Proteomes" id="UP001500298"/>
    </source>
</evidence>
<name>A0ABP9DGL7_9BACT</name>
<dbReference type="EMBL" id="BAABJX010000047">
    <property type="protein sequence ID" value="GAA4843324.1"/>
    <property type="molecule type" value="Genomic_DNA"/>
</dbReference>
<protein>
    <recommendedName>
        <fullName evidence="2">PKD domain-containing protein</fullName>
    </recommendedName>
</protein>
<dbReference type="Gene3D" id="2.60.40.10">
    <property type="entry name" value="Immunoglobulins"/>
    <property type="match status" value="1"/>
</dbReference>
<dbReference type="Proteomes" id="UP001500298">
    <property type="component" value="Unassembled WGS sequence"/>
</dbReference>
<proteinExistence type="predicted"/>
<dbReference type="Gene3D" id="2.60.120.260">
    <property type="entry name" value="Galactose-binding domain-like"/>
    <property type="match status" value="1"/>
</dbReference>
<dbReference type="InterPro" id="IPR000601">
    <property type="entry name" value="PKD_dom"/>
</dbReference>
<dbReference type="SUPFAM" id="SSF49299">
    <property type="entry name" value="PKD domain"/>
    <property type="match status" value="1"/>
</dbReference>
<keyword evidence="4" id="KW-1185">Reference proteome</keyword>
<gene>
    <name evidence="3" type="ORF">GCM10023331_30380</name>
</gene>
<accession>A0ABP9DGL7</accession>
<comment type="caution">
    <text evidence="3">The sequence shown here is derived from an EMBL/GenBank/DDBJ whole genome shotgun (WGS) entry which is preliminary data.</text>
</comment>
<organism evidence="3 4">
    <name type="scientific">Algivirga pacifica</name>
    <dbReference type="NCBI Taxonomy" id="1162670"/>
    <lineage>
        <taxon>Bacteria</taxon>
        <taxon>Pseudomonadati</taxon>
        <taxon>Bacteroidota</taxon>
        <taxon>Cytophagia</taxon>
        <taxon>Cytophagales</taxon>
        <taxon>Flammeovirgaceae</taxon>
        <taxon>Algivirga</taxon>
    </lineage>
</organism>